<protein>
    <submittedName>
        <fullName evidence="1">SFRICE_030933</fullName>
    </submittedName>
</protein>
<name>A0A2H1WVW1_SPOFR</name>
<organism evidence="1">
    <name type="scientific">Spodoptera frugiperda</name>
    <name type="common">Fall armyworm</name>
    <dbReference type="NCBI Taxonomy" id="7108"/>
    <lineage>
        <taxon>Eukaryota</taxon>
        <taxon>Metazoa</taxon>
        <taxon>Ecdysozoa</taxon>
        <taxon>Arthropoda</taxon>
        <taxon>Hexapoda</taxon>
        <taxon>Insecta</taxon>
        <taxon>Pterygota</taxon>
        <taxon>Neoptera</taxon>
        <taxon>Endopterygota</taxon>
        <taxon>Lepidoptera</taxon>
        <taxon>Glossata</taxon>
        <taxon>Ditrysia</taxon>
        <taxon>Noctuoidea</taxon>
        <taxon>Noctuidae</taxon>
        <taxon>Amphipyrinae</taxon>
        <taxon>Spodoptera</taxon>
    </lineage>
</organism>
<reference evidence="1" key="1">
    <citation type="submission" date="2016-07" db="EMBL/GenBank/DDBJ databases">
        <authorList>
            <person name="Bretaudeau A."/>
        </authorList>
    </citation>
    <scope>NUCLEOTIDE SEQUENCE</scope>
    <source>
        <strain evidence="1">Rice</strain>
        <tissue evidence="1">Whole body</tissue>
    </source>
</reference>
<dbReference type="EMBL" id="ODYU01011448">
    <property type="protein sequence ID" value="SOQ57188.1"/>
    <property type="molecule type" value="Genomic_DNA"/>
</dbReference>
<evidence type="ECO:0000313" key="1">
    <source>
        <dbReference type="EMBL" id="SOQ57188.1"/>
    </source>
</evidence>
<accession>A0A2H1WVW1</accession>
<sequence>MDHLMVSNRRMDTRKTKGVTSALPAFCRLVFLGNLKVVGEIRDWDDKEGDNWATGNHTHTTQHNITVVSCQFSVFVEPALCTILVGRMVASATARQGVSGLNSRSGELLLGFFRCLENFWKCARGFTCQNVHLCLPLWGQKA</sequence>
<proteinExistence type="predicted"/>
<dbReference type="AlphaFoldDB" id="A0A2H1WVW1"/>
<gene>
    <name evidence="1" type="ORF">SFRICE_030933</name>
</gene>